<dbReference type="Proteomes" id="UP001597342">
    <property type="component" value="Unassembled WGS sequence"/>
</dbReference>
<dbReference type="EMBL" id="JBHUHU010000001">
    <property type="protein sequence ID" value="MFD2098711.1"/>
    <property type="molecule type" value="Genomic_DNA"/>
</dbReference>
<evidence type="ECO:0008006" key="3">
    <source>
        <dbReference type="Google" id="ProtNLM"/>
    </source>
</evidence>
<evidence type="ECO:0000313" key="1">
    <source>
        <dbReference type="EMBL" id="MFD2098711.1"/>
    </source>
</evidence>
<evidence type="ECO:0000313" key="2">
    <source>
        <dbReference type="Proteomes" id="UP001597342"/>
    </source>
</evidence>
<reference evidence="2" key="1">
    <citation type="journal article" date="2019" name="Int. J. Syst. Evol. Microbiol.">
        <title>The Global Catalogue of Microorganisms (GCM) 10K type strain sequencing project: providing services to taxonomists for standard genome sequencing and annotation.</title>
        <authorList>
            <consortium name="The Broad Institute Genomics Platform"/>
            <consortium name="The Broad Institute Genome Sequencing Center for Infectious Disease"/>
            <person name="Wu L."/>
            <person name="Ma J."/>
        </authorList>
    </citation>
    <scope>NUCLEOTIDE SEQUENCE [LARGE SCALE GENOMIC DNA]</scope>
    <source>
        <strain evidence="2">JCM 3389</strain>
    </source>
</reference>
<keyword evidence="2" id="KW-1185">Reference proteome</keyword>
<gene>
    <name evidence="1" type="ORF">ACFSJE_02925</name>
</gene>
<protein>
    <recommendedName>
        <fullName evidence="3">WD40-like Beta Propeller Repeat</fullName>
    </recommendedName>
</protein>
<proteinExistence type="predicted"/>
<dbReference type="RefSeq" id="WP_379829482.1">
    <property type="nucleotide sequence ID" value="NZ_JBHUHU010000001.1"/>
</dbReference>
<organism evidence="1 2">
    <name type="scientific">Flagellimonas iocasae</name>
    <dbReference type="NCBI Taxonomy" id="2055905"/>
    <lineage>
        <taxon>Bacteria</taxon>
        <taxon>Pseudomonadati</taxon>
        <taxon>Bacteroidota</taxon>
        <taxon>Flavobacteriia</taxon>
        <taxon>Flavobacteriales</taxon>
        <taxon>Flavobacteriaceae</taxon>
        <taxon>Flagellimonas</taxon>
    </lineage>
</organism>
<accession>A0ABW4XVU0</accession>
<dbReference type="InterPro" id="IPR011659">
    <property type="entry name" value="WD40"/>
</dbReference>
<comment type="caution">
    <text evidence="1">The sequence shown here is derived from an EMBL/GenBank/DDBJ whole genome shotgun (WGS) entry which is preliminary data.</text>
</comment>
<dbReference type="Pfam" id="PF07676">
    <property type="entry name" value="PD40"/>
    <property type="match status" value="2"/>
</dbReference>
<name>A0ABW4XVU0_9FLAO</name>
<dbReference type="SUPFAM" id="SSF82171">
    <property type="entry name" value="DPP6 N-terminal domain-like"/>
    <property type="match status" value="1"/>
</dbReference>
<sequence>MKINLSCIFCCCAFLVFGQEEMTVLPAMELLKEFDKVRDFTMGDSGTEAYFTIQSQTEEVSVISMSTKTGEKWGAPIIASFSGTYKDMEPFMAPDGLRLYFVSNRPLHDSISQTKDFDIWYVERLSKTGAWSEPINMGAPINSEHNEFYPAVAENGNFYFTGDRPDSKGEDDIFFSEFKNGNYLEPISMDENINSEGFEYNAYISKDDSYLIFGGYNREDGQGSGDLYISFKNDAGNWSKAKPLPQPINSKQMDYCPFMDEANSTLYFTSRRISNPKEPLHNMQSLRLFLDSYENGNSRLYMATLNISQLKAN</sequence>